<comment type="similarity">
    <text evidence="1">Belongs to the peptidase C1 family.</text>
</comment>
<keyword evidence="5" id="KW-0865">Zymogen</keyword>
<gene>
    <name evidence="11" type="primary">LOC113498261</name>
</gene>
<feature type="chain" id="PRO_5028888964" evidence="7">
    <location>
        <begin position="21"/>
        <end position="409"/>
    </location>
</feature>
<dbReference type="SMART" id="SM00848">
    <property type="entry name" value="Inhibitor_I29"/>
    <property type="match status" value="1"/>
</dbReference>
<dbReference type="GO" id="GO:0008234">
    <property type="term" value="F:cysteine-type peptidase activity"/>
    <property type="evidence" value="ECO:0007669"/>
    <property type="project" value="UniProtKB-KW"/>
</dbReference>
<dbReference type="InterPro" id="IPR000668">
    <property type="entry name" value="Peptidase_C1A_C"/>
</dbReference>
<evidence type="ECO:0000256" key="1">
    <source>
        <dbReference type="ARBA" id="ARBA00008455"/>
    </source>
</evidence>
<dbReference type="SUPFAM" id="SSF54001">
    <property type="entry name" value="Cysteine proteinases"/>
    <property type="match status" value="1"/>
</dbReference>
<dbReference type="PANTHER" id="PTHR12411">
    <property type="entry name" value="CYSTEINE PROTEASE FAMILY C1-RELATED"/>
    <property type="match status" value="1"/>
</dbReference>
<keyword evidence="7" id="KW-0732">Signal</keyword>
<dbReference type="KEGG" id="tnl:113498261"/>
<evidence type="ECO:0000256" key="6">
    <source>
        <dbReference type="ARBA" id="ARBA00023157"/>
    </source>
</evidence>
<dbReference type="RefSeq" id="XP_026734009.1">
    <property type="nucleotide sequence ID" value="XM_026878208.1"/>
</dbReference>
<dbReference type="FunFam" id="3.90.70.10:FF:000332">
    <property type="entry name" value="Cathepsin L1"/>
    <property type="match status" value="1"/>
</dbReference>
<dbReference type="InterPro" id="IPR000169">
    <property type="entry name" value="Pept_cys_AS"/>
</dbReference>
<dbReference type="GO" id="GO:0006508">
    <property type="term" value="P:proteolysis"/>
    <property type="evidence" value="ECO:0007669"/>
    <property type="project" value="UniProtKB-KW"/>
</dbReference>
<dbReference type="Pfam" id="PF08246">
    <property type="entry name" value="Inhibitor_I29"/>
    <property type="match status" value="1"/>
</dbReference>
<organism evidence="10 11">
    <name type="scientific">Trichoplusia ni</name>
    <name type="common">Cabbage looper</name>
    <dbReference type="NCBI Taxonomy" id="7111"/>
    <lineage>
        <taxon>Eukaryota</taxon>
        <taxon>Metazoa</taxon>
        <taxon>Ecdysozoa</taxon>
        <taxon>Arthropoda</taxon>
        <taxon>Hexapoda</taxon>
        <taxon>Insecta</taxon>
        <taxon>Pterygota</taxon>
        <taxon>Neoptera</taxon>
        <taxon>Endopterygota</taxon>
        <taxon>Lepidoptera</taxon>
        <taxon>Glossata</taxon>
        <taxon>Ditrysia</taxon>
        <taxon>Noctuoidea</taxon>
        <taxon>Noctuidae</taxon>
        <taxon>Plusiinae</taxon>
        <taxon>Trichoplusia</taxon>
    </lineage>
</organism>
<dbReference type="InParanoid" id="A0A7E5W086"/>
<evidence type="ECO:0000256" key="5">
    <source>
        <dbReference type="ARBA" id="ARBA00023145"/>
    </source>
</evidence>
<reference evidence="11" key="1">
    <citation type="submission" date="2025-08" db="UniProtKB">
        <authorList>
            <consortium name="RefSeq"/>
        </authorList>
    </citation>
    <scope>IDENTIFICATION</scope>
</reference>
<proteinExistence type="inferred from homology"/>
<dbReference type="InterPro" id="IPR013201">
    <property type="entry name" value="Prot_inhib_I29"/>
</dbReference>
<keyword evidence="4" id="KW-0788">Thiol protease</keyword>
<evidence type="ECO:0000259" key="8">
    <source>
        <dbReference type="SMART" id="SM00645"/>
    </source>
</evidence>
<keyword evidence="2" id="KW-0645">Protease</keyword>
<accession>A0A7E5W086</accession>
<dbReference type="FunCoup" id="A0A7E5W086">
    <property type="interactions" value="3"/>
</dbReference>
<feature type="domain" description="Peptidase C1A papain C-terminal" evidence="8">
    <location>
        <begin position="199"/>
        <end position="408"/>
    </location>
</feature>
<dbReference type="PROSITE" id="PS00139">
    <property type="entry name" value="THIOL_PROTEASE_CYS"/>
    <property type="match status" value="1"/>
</dbReference>
<keyword evidence="10" id="KW-1185">Reference proteome</keyword>
<evidence type="ECO:0000259" key="9">
    <source>
        <dbReference type="SMART" id="SM00848"/>
    </source>
</evidence>
<dbReference type="CDD" id="cd02248">
    <property type="entry name" value="Peptidase_C1A"/>
    <property type="match status" value="1"/>
</dbReference>
<keyword evidence="3" id="KW-0378">Hydrolase</keyword>
<dbReference type="Gene3D" id="3.90.70.10">
    <property type="entry name" value="Cysteine proteinases"/>
    <property type="match status" value="1"/>
</dbReference>
<evidence type="ECO:0000256" key="3">
    <source>
        <dbReference type="ARBA" id="ARBA00022801"/>
    </source>
</evidence>
<dbReference type="InterPro" id="IPR039417">
    <property type="entry name" value="Peptidase_C1A_papain-like"/>
</dbReference>
<keyword evidence="6" id="KW-1015">Disulfide bond</keyword>
<evidence type="ECO:0000256" key="2">
    <source>
        <dbReference type="ARBA" id="ARBA00022670"/>
    </source>
</evidence>
<sequence length="409" mass="47290">MYITSILIILLNIQYHITNSINITESTNKIKSILQDYKTNRCTRCTSKADTFVKKSLKFVKENEGLGDFLKSFNVSQCGMKESANYVASHVLDGLIIHDGLPDWHWGEYKSVHNKVYSSLQHEFDALSKWRENLRRVAQHNRDYLIGKQSYSLNLNRFGDLDVEEYFSKFLKLFPTFPLFDPAEDHHRTAYRRSLKHSIPKKFDWRSKGFRPRLEEQHDCGACYAFAVAHAMQAQLYKKHGYWGELSPQQIVDCSYKDGNAGCDGGSLRAALRYAARDGLLTESQYPYVGKRGRCKYDMYRVRARARRWATLPAGDEAAIERTLATIGPLAVAVNAAPFTFQLYRNGVYDDLFCTPWQMNHAMLLVGYTPEYWVLLNWWGKNWGEDGYIRIRRGLNRCGVTNMATYVEL</sequence>
<evidence type="ECO:0000313" key="10">
    <source>
        <dbReference type="Proteomes" id="UP000322000"/>
    </source>
</evidence>
<feature type="domain" description="Cathepsin propeptide inhibitor" evidence="9">
    <location>
        <begin position="106"/>
        <end position="166"/>
    </location>
</feature>
<protein>
    <submittedName>
        <fullName evidence="11">Cathepsin L1-like</fullName>
    </submittedName>
</protein>
<dbReference type="AlphaFoldDB" id="A0A7E5W086"/>
<dbReference type="InterPro" id="IPR013128">
    <property type="entry name" value="Peptidase_C1A"/>
</dbReference>
<dbReference type="Proteomes" id="UP000322000">
    <property type="component" value="Chromosome 10"/>
</dbReference>
<name>A0A7E5W086_TRINI</name>
<feature type="signal peptide" evidence="7">
    <location>
        <begin position="1"/>
        <end position="20"/>
    </location>
</feature>
<evidence type="ECO:0000313" key="11">
    <source>
        <dbReference type="RefSeq" id="XP_026734009.1"/>
    </source>
</evidence>
<evidence type="ECO:0000256" key="4">
    <source>
        <dbReference type="ARBA" id="ARBA00022807"/>
    </source>
</evidence>
<dbReference type="InterPro" id="IPR038765">
    <property type="entry name" value="Papain-like_cys_pep_sf"/>
</dbReference>
<dbReference type="OrthoDB" id="190265at2759"/>
<evidence type="ECO:0000256" key="7">
    <source>
        <dbReference type="SAM" id="SignalP"/>
    </source>
</evidence>
<dbReference type="GeneID" id="113498261"/>
<dbReference type="Pfam" id="PF00112">
    <property type="entry name" value="Peptidase_C1"/>
    <property type="match status" value="1"/>
</dbReference>
<dbReference type="SMART" id="SM00645">
    <property type="entry name" value="Pept_C1"/>
    <property type="match status" value="1"/>
</dbReference>